<evidence type="ECO:0000259" key="1">
    <source>
        <dbReference type="Pfam" id="PF06094"/>
    </source>
</evidence>
<keyword evidence="4" id="KW-1185">Reference proteome</keyword>
<organism evidence="3 4">
    <name type="scientific">Streptomyces fructofermentans</name>
    <dbReference type="NCBI Taxonomy" id="152141"/>
    <lineage>
        <taxon>Bacteria</taxon>
        <taxon>Bacillati</taxon>
        <taxon>Actinomycetota</taxon>
        <taxon>Actinomycetes</taxon>
        <taxon>Kitasatosporales</taxon>
        <taxon>Streptomycetaceae</taxon>
        <taxon>Streptomyces</taxon>
    </lineage>
</organism>
<dbReference type="CDD" id="cd06661">
    <property type="entry name" value="GGCT_like"/>
    <property type="match status" value="1"/>
</dbReference>
<dbReference type="Gene3D" id="3.40.50.1110">
    <property type="entry name" value="SGNH hydrolase"/>
    <property type="match status" value="1"/>
</dbReference>
<evidence type="ECO:0008006" key="5">
    <source>
        <dbReference type="Google" id="ProtNLM"/>
    </source>
</evidence>
<dbReference type="InterPro" id="IPR036514">
    <property type="entry name" value="SGNH_hydro_sf"/>
</dbReference>
<dbReference type="AlphaFoldDB" id="A0A918U1Z5"/>
<dbReference type="InterPro" id="IPR036568">
    <property type="entry name" value="GGCT-like_sf"/>
</dbReference>
<feature type="domain" description="Gamma-glutamylcyclotransferase AIG2-like" evidence="1">
    <location>
        <begin position="15"/>
        <end position="119"/>
    </location>
</feature>
<dbReference type="Pfam" id="PF13472">
    <property type="entry name" value="Lipase_GDSL_2"/>
    <property type="match status" value="1"/>
</dbReference>
<evidence type="ECO:0000313" key="3">
    <source>
        <dbReference type="EMBL" id="GGX82815.1"/>
    </source>
</evidence>
<dbReference type="PANTHER" id="PTHR30383">
    <property type="entry name" value="THIOESTERASE 1/PROTEASE 1/LYSOPHOSPHOLIPASE L1"/>
    <property type="match status" value="1"/>
</dbReference>
<dbReference type="SUPFAM" id="SSF52266">
    <property type="entry name" value="SGNH hydrolase"/>
    <property type="match status" value="1"/>
</dbReference>
<dbReference type="Gene3D" id="3.10.490.10">
    <property type="entry name" value="Gamma-glutamyl cyclotransferase-like"/>
    <property type="match status" value="1"/>
</dbReference>
<dbReference type="InterPro" id="IPR013830">
    <property type="entry name" value="SGNH_hydro"/>
</dbReference>
<gene>
    <name evidence="3" type="ORF">GCM10010515_58030</name>
</gene>
<dbReference type="EMBL" id="BMWD01000024">
    <property type="protein sequence ID" value="GGX82815.1"/>
    <property type="molecule type" value="Genomic_DNA"/>
</dbReference>
<dbReference type="InterPro" id="IPR009288">
    <property type="entry name" value="AIG2-like_dom"/>
</dbReference>
<proteinExistence type="predicted"/>
<reference evidence="3" key="1">
    <citation type="journal article" date="2014" name="Int. J. Syst. Evol. Microbiol.">
        <title>Complete genome sequence of Corynebacterium casei LMG S-19264T (=DSM 44701T), isolated from a smear-ripened cheese.</title>
        <authorList>
            <consortium name="US DOE Joint Genome Institute (JGI-PGF)"/>
            <person name="Walter F."/>
            <person name="Albersmeier A."/>
            <person name="Kalinowski J."/>
            <person name="Ruckert C."/>
        </authorList>
    </citation>
    <scope>NUCLEOTIDE SEQUENCE</scope>
    <source>
        <strain evidence="3">JCM 4956</strain>
    </source>
</reference>
<dbReference type="InterPro" id="IPR051532">
    <property type="entry name" value="Ester_Hydrolysis_Enzymes"/>
</dbReference>
<dbReference type="RefSeq" id="WP_190038546.1">
    <property type="nucleotide sequence ID" value="NZ_BMWD01000024.1"/>
</dbReference>
<sequence length="316" mass="34578">MGPWLTVNELRPHALFSFGTLTHAPVQAALFGRAVPSSPASLAGYRTRPLTITDPFVIAASGLDVHMTLECRLGGTVDGALLRLTDQDLAAADAYEVDDYVRRRVRLSSGEPAWAYVDAKPLRPAARIAILGDGIAYGRCDPHGGWAARLAADHIARNENEHRVFNLAVPGSTLRGVAEQVSTLLAPRRPDTVLVAAGMNDSSLPLAANRRDGLQHMAEHLDVIAASIEGHGARLVVMGPTWIDETRTLDHEGARYTEARVTVLRELLQVWCDDNHVDRLDMWEPLRGDPALLDDGLHPTPEGHRKLYHHLRALSR</sequence>
<protein>
    <recommendedName>
        <fullName evidence="5">SGNH hydrolase-type esterase domain-containing protein</fullName>
    </recommendedName>
</protein>
<reference evidence="3" key="2">
    <citation type="submission" date="2020-09" db="EMBL/GenBank/DDBJ databases">
        <authorList>
            <person name="Sun Q."/>
            <person name="Ohkuma M."/>
        </authorList>
    </citation>
    <scope>NUCLEOTIDE SEQUENCE</scope>
    <source>
        <strain evidence="3">JCM 4956</strain>
    </source>
</reference>
<feature type="domain" description="SGNH hydrolase-type esterase" evidence="2">
    <location>
        <begin position="131"/>
        <end position="305"/>
    </location>
</feature>
<accession>A0A918U1Z5</accession>
<dbReference type="InterPro" id="IPR013024">
    <property type="entry name" value="GGCT-like"/>
</dbReference>
<dbReference type="Pfam" id="PF06094">
    <property type="entry name" value="GGACT"/>
    <property type="match status" value="1"/>
</dbReference>
<comment type="caution">
    <text evidence="3">The sequence shown here is derived from an EMBL/GenBank/DDBJ whole genome shotgun (WGS) entry which is preliminary data.</text>
</comment>
<name>A0A918U1Z5_9ACTN</name>
<evidence type="ECO:0000259" key="2">
    <source>
        <dbReference type="Pfam" id="PF13472"/>
    </source>
</evidence>
<dbReference type="SUPFAM" id="SSF110857">
    <property type="entry name" value="Gamma-glutamyl cyclotransferase-like"/>
    <property type="match status" value="1"/>
</dbReference>
<dbReference type="Proteomes" id="UP000645555">
    <property type="component" value="Unassembled WGS sequence"/>
</dbReference>
<evidence type="ECO:0000313" key="4">
    <source>
        <dbReference type="Proteomes" id="UP000645555"/>
    </source>
</evidence>